<accession>F9WLJ5</accession>
<reference evidence="2" key="1">
    <citation type="journal article" date="2012" name="Proc. Natl. Acad. Sci. U.S.A.">
        <title>Antigenic diversity is generated by distinct evolutionary mechanisms in African trypanosome species.</title>
        <authorList>
            <person name="Jackson A.P."/>
            <person name="Berry A."/>
            <person name="Aslett M."/>
            <person name="Allison H.C."/>
            <person name="Burton P."/>
            <person name="Vavrova-Anderson J."/>
            <person name="Brown R."/>
            <person name="Browne H."/>
            <person name="Corton N."/>
            <person name="Hauser H."/>
            <person name="Gamble J."/>
            <person name="Gilderthorp R."/>
            <person name="Marcello L."/>
            <person name="McQuillan J."/>
            <person name="Otto T.D."/>
            <person name="Quail M.A."/>
            <person name="Sanders M.J."/>
            <person name="van Tonder A."/>
            <person name="Ginger M.L."/>
            <person name="Field M.C."/>
            <person name="Barry J.D."/>
            <person name="Hertz-Fowler C."/>
            <person name="Berriman M."/>
        </authorList>
    </citation>
    <scope>NUCLEOTIDE SEQUENCE</scope>
    <source>
        <strain evidence="2">Y486</strain>
    </source>
</reference>
<evidence type="ECO:0000256" key="1">
    <source>
        <dbReference type="SAM" id="MobiDB-lite"/>
    </source>
</evidence>
<keyword evidence="3" id="KW-1185">Reference proteome</keyword>
<gene>
    <name evidence="2" type="ORF">TvY486_0010670</name>
</gene>
<sequence>MVPEMGRVAVRLACVSASCLSEIALLREKEFIGHPSDRTALVVDWGALPKTFEAGTRRAARCVAIAGAGAFTMGRLIAKTVALGAARHTWRARFGKSLAALRRDGVFDKAGRAGARGGGGGRTRFGPENSDAAGETRGPTRAAMRHRAVPGTLGRRFEQFREVNGPNVNDMRDMAKLPWAPAKAVGEDKAPGQLFNGHSILKRARITRVAAEEGQWRLPLQKVNVGRCRCSGHGAASTARACSASPRCGAIRSCPRNRIHQTANRSLRIDEAVPKEMEGAGVIFEASQKSTKGWVVPFTVVEGKAAGLRCFISQPKGESDHGDCEAEGPLQHASCYLHAAFGEVAAVFVLKASLFQVSLPQGSRASFRCRAEAGMLVEPTHLPTEYKCSPEMPRTVARVLAGDTAVVSSRCAAQKSLKIHVWIDNIRICGPWRGGVEKRGRVATRNVRQCGTALGESNCLTKKCYFIGASFDHETGTVCLSQKAIIKLREAPPLEGLTVAELERLTSHMVRAAGVWRRVSILNGGLLQLSDDAGVPAHEDRRGEPLAQHIAGE</sequence>
<evidence type="ECO:0000313" key="2">
    <source>
        <dbReference type="EMBL" id="CCD18387.1"/>
    </source>
</evidence>
<feature type="compositionally biased region" description="Gly residues" evidence="1">
    <location>
        <begin position="114"/>
        <end position="123"/>
    </location>
</feature>
<name>F9WLJ5_TRYVY</name>
<dbReference type="Proteomes" id="UP000009027">
    <property type="component" value="Unassembled WGS sequence"/>
</dbReference>
<proteinExistence type="predicted"/>
<organism evidence="2 3">
    <name type="scientific">Trypanosoma vivax (strain Y486)</name>
    <dbReference type="NCBI Taxonomy" id="1055687"/>
    <lineage>
        <taxon>Eukaryota</taxon>
        <taxon>Discoba</taxon>
        <taxon>Euglenozoa</taxon>
        <taxon>Kinetoplastea</taxon>
        <taxon>Metakinetoplastina</taxon>
        <taxon>Trypanosomatida</taxon>
        <taxon>Trypanosomatidae</taxon>
        <taxon>Trypanosoma</taxon>
        <taxon>Duttonella</taxon>
    </lineage>
</organism>
<protein>
    <submittedName>
        <fullName evidence="2">Uncharacterized protein</fullName>
    </submittedName>
</protein>
<dbReference type="AlphaFoldDB" id="F9WLJ5"/>
<feature type="region of interest" description="Disordered" evidence="1">
    <location>
        <begin position="111"/>
        <end position="142"/>
    </location>
</feature>
<dbReference type="EMBL" id="CAEX01001052">
    <property type="protein sequence ID" value="CCD18387.1"/>
    <property type="molecule type" value="Genomic_DNA"/>
</dbReference>
<evidence type="ECO:0000313" key="3">
    <source>
        <dbReference type="Proteomes" id="UP000009027"/>
    </source>
</evidence>